<dbReference type="Pfam" id="PF19087">
    <property type="entry name" value="DUF5776"/>
    <property type="match status" value="1"/>
</dbReference>
<comment type="caution">
    <text evidence="3">The sequence shown here is derived from an EMBL/GenBank/DDBJ whole genome shotgun (WGS) entry which is preliminary data.</text>
</comment>
<keyword evidence="3" id="KW-0378">Hydrolase</keyword>
<dbReference type="EC" id="3.5.1.28" evidence="3"/>
<dbReference type="PANTHER" id="PTHR30404">
    <property type="entry name" value="N-ACETYLMURAMOYL-L-ALANINE AMIDASE"/>
    <property type="match status" value="1"/>
</dbReference>
<dbReference type="GO" id="GO:0009253">
    <property type="term" value="P:peptidoglycan catabolic process"/>
    <property type="evidence" value="ECO:0007669"/>
    <property type="project" value="InterPro"/>
</dbReference>
<reference evidence="3" key="1">
    <citation type="journal article" date="2021" name="PeerJ">
        <title>Extensive microbial diversity within the chicken gut microbiome revealed by metagenomics and culture.</title>
        <authorList>
            <person name="Gilroy R."/>
            <person name="Ravi A."/>
            <person name="Getino M."/>
            <person name="Pursley I."/>
            <person name="Horton D.L."/>
            <person name="Alikhan N.F."/>
            <person name="Baker D."/>
            <person name="Gharbi K."/>
            <person name="Hall N."/>
            <person name="Watson M."/>
            <person name="Adriaenssens E.M."/>
            <person name="Foster-Nyarko E."/>
            <person name="Jarju S."/>
            <person name="Secka A."/>
            <person name="Antonio M."/>
            <person name="Oren A."/>
            <person name="Chaudhuri R.R."/>
            <person name="La Ragione R."/>
            <person name="Hildebrand F."/>
            <person name="Pallen M.J."/>
        </authorList>
    </citation>
    <scope>NUCLEOTIDE SEQUENCE</scope>
    <source>
        <strain evidence="3">CHK171-505</strain>
    </source>
</reference>
<dbReference type="InterPro" id="IPR013168">
    <property type="entry name" value="Cpl_7_lyso_C"/>
</dbReference>
<evidence type="ECO:0000256" key="1">
    <source>
        <dbReference type="SAM" id="MobiDB-lite"/>
    </source>
</evidence>
<name>A0A9D2I2J9_9LACT</name>
<dbReference type="CDD" id="cd02696">
    <property type="entry name" value="MurNAc-LAA"/>
    <property type="match status" value="1"/>
</dbReference>
<feature type="region of interest" description="Disordered" evidence="1">
    <location>
        <begin position="1"/>
        <end position="23"/>
    </location>
</feature>
<dbReference type="PANTHER" id="PTHR30404:SF8">
    <property type="entry name" value="AUTOLYSIN PH-RELATED"/>
    <property type="match status" value="1"/>
</dbReference>
<dbReference type="InterPro" id="IPR050695">
    <property type="entry name" value="N-acetylmuramoyl_amidase_3"/>
</dbReference>
<feature type="region of interest" description="Disordered" evidence="1">
    <location>
        <begin position="177"/>
        <end position="196"/>
    </location>
</feature>
<evidence type="ECO:0000259" key="2">
    <source>
        <dbReference type="SMART" id="SM00646"/>
    </source>
</evidence>
<dbReference type="GO" id="GO:0008745">
    <property type="term" value="F:N-acetylmuramoyl-L-alanine amidase activity"/>
    <property type="evidence" value="ECO:0007669"/>
    <property type="project" value="UniProtKB-EC"/>
</dbReference>
<dbReference type="GO" id="GO:0030288">
    <property type="term" value="C:outer membrane-bounded periplasmic space"/>
    <property type="evidence" value="ECO:0007669"/>
    <property type="project" value="TreeGrafter"/>
</dbReference>
<protein>
    <submittedName>
        <fullName evidence="3">N-acetylmuramoyl-L-alanine amidase</fullName>
        <ecNumber evidence="3">3.5.1.28</ecNumber>
    </submittedName>
</protein>
<proteinExistence type="predicted"/>
<dbReference type="InterPro" id="IPR044081">
    <property type="entry name" value="DUF5776"/>
</dbReference>
<dbReference type="SUPFAM" id="SSF53187">
    <property type="entry name" value="Zn-dependent exopeptidases"/>
    <property type="match status" value="1"/>
</dbReference>
<dbReference type="Gene3D" id="3.40.630.40">
    <property type="entry name" value="Zn-dependent exopeptidases"/>
    <property type="match status" value="1"/>
</dbReference>
<dbReference type="AlphaFoldDB" id="A0A9D2I2J9"/>
<dbReference type="InterPro" id="IPR002508">
    <property type="entry name" value="MurNAc-LAA_cat"/>
</dbReference>
<accession>A0A9D2I2J9</accession>
<evidence type="ECO:0000313" key="4">
    <source>
        <dbReference type="Proteomes" id="UP000886856"/>
    </source>
</evidence>
<feature type="domain" description="MurNAc-LAA" evidence="2">
    <location>
        <begin position="67"/>
        <end position="171"/>
    </location>
</feature>
<dbReference type="Pfam" id="PF08230">
    <property type="entry name" value="CW_7"/>
    <property type="match status" value="1"/>
</dbReference>
<evidence type="ECO:0000313" key="3">
    <source>
        <dbReference type="EMBL" id="HJA90862.1"/>
    </source>
</evidence>
<sequence>MAIKDSHGGHRGKGQLPRPMDPGAVSAGYTEAQVAYNINRAIVQFAKVPDTSDTTGTTINQNLSNIVRNMNLYSGDYHLSIHLNAFNGKASGIEVWYWAGDAASKTKAIELAAALAKLTGLPNRGAKATTSFYVLRNSVGRTLLVEVGFIDNPSDRKAVIGHEKAIGETIAKVMGHKVPNKPQEPTKPKEPTTPKVDLSKYYTNNPGMVQLLKDDGLFGKNDTEFKGGYVGGTYKKGTQFRIAGIKYSKSGYPRLITESGYLLTANRSLVKQINTNTVSKPKPKYTNQQMAKKVYNGEYGNDPYRTKKLTAEGYNAKAIQDIVNKM</sequence>
<reference evidence="3" key="2">
    <citation type="submission" date="2021-04" db="EMBL/GenBank/DDBJ databases">
        <authorList>
            <person name="Gilroy R."/>
        </authorList>
    </citation>
    <scope>NUCLEOTIDE SEQUENCE</scope>
    <source>
        <strain evidence="3">CHK171-505</strain>
    </source>
</reference>
<dbReference type="Proteomes" id="UP000886856">
    <property type="component" value="Unassembled WGS sequence"/>
</dbReference>
<organism evidence="3 4">
    <name type="scientific">Candidatus Jeotgalibaca merdavium</name>
    <dbReference type="NCBI Taxonomy" id="2838627"/>
    <lineage>
        <taxon>Bacteria</taxon>
        <taxon>Bacillati</taxon>
        <taxon>Bacillota</taxon>
        <taxon>Bacilli</taxon>
        <taxon>Lactobacillales</taxon>
        <taxon>Carnobacteriaceae</taxon>
        <taxon>Jeotgalibaca</taxon>
    </lineage>
</organism>
<dbReference type="Pfam" id="PF01520">
    <property type="entry name" value="Amidase_3"/>
    <property type="match status" value="1"/>
</dbReference>
<dbReference type="SMART" id="SM00646">
    <property type="entry name" value="Ami_3"/>
    <property type="match status" value="1"/>
</dbReference>
<gene>
    <name evidence="3" type="ORF">H9948_08750</name>
</gene>
<dbReference type="EMBL" id="DWYW01000200">
    <property type="protein sequence ID" value="HJA90862.1"/>
    <property type="molecule type" value="Genomic_DNA"/>
</dbReference>